<dbReference type="PROSITE" id="PS50928">
    <property type="entry name" value="ABC_TM1"/>
    <property type="match status" value="1"/>
</dbReference>
<evidence type="ECO:0000256" key="5">
    <source>
        <dbReference type="ARBA" id="ARBA00022692"/>
    </source>
</evidence>
<evidence type="ECO:0000256" key="8">
    <source>
        <dbReference type="ARBA" id="ARBA00023136"/>
    </source>
</evidence>
<evidence type="ECO:0000256" key="6">
    <source>
        <dbReference type="ARBA" id="ARBA00022970"/>
    </source>
</evidence>
<keyword evidence="8 9" id="KW-0472">Membrane</keyword>
<feature type="transmembrane region" description="Helical" evidence="9">
    <location>
        <begin position="210"/>
        <end position="228"/>
    </location>
</feature>
<dbReference type="PANTHER" id="PTHR30614">
    <property type="entry name" value="MEMBRANE COMPONENT OF AMINO ACID ABC TRANSPORTER"/>
    <property type="match status" value="1"/>
</dbReference>
<organism evidence="11 12">
    <name type="scientific">Dongia soli</name>
    <dbReference type="NCBI Taxonomy" id="600628"/>
    <lineage>
        <taxon>Bacteria</taxon>
        <taxon>Pseudomonadati</taxon>
        <taxon>Pseudomonadota</taxon>
        <taxon>Alphaproteobacteria</taxon>
        <taxon>Rhodospirillales</taxon>
        <taxon>Dongiaceae</taxon>
        <taxon>Dongia</taxon>
    </lineage>
</organism>
<comment type="subcellular location">
    <subcellularLocation>
        <location evidence="1">Cell inner membrane</location>
        <topology evidence="1">Multi-pass membrane protein</topology>
    </subcellularLocation>
    <subcellularLocation>
        <location evidence="9">Cell membrane</location>
        <topology evidence="9">Multi-pass membrane protein</topology>
    </subcellularLocation>
</comment>
<evidence type="ECO:0000256" key="3">
    <source>
        <dbReference type="ARBA" id="ARBA00022448"/>
    </source>
</evidence>
<dbReference type="Proteomes" id="UP001279642">
    <property type="component" value="Unassembled WGS sequence"/>
</dbReference>
<keyword evidence="5 9" id="KW-0812">Transmembrane</keyword>
<evidence type="ECO:0000256" key="2">
    <source>
        <dbReference type="ARBA" id="ARBA00010072"/>
    </source>
</evidence>
<evidence type="ECO:0000313" key="12">
    <source>
        <dbReference type="Proteomes" id="UP001279642"/>
    </source>
</evidence>
<comment type="similarity">
    <text evidence="2">Belongs to the binding-protein-dependent transport system permease family. HisMQ subfamily.</text>
</comment>
<protein>
    <submittedName>
        <fullName evidence="11">Amino acid ABC transporter permease</fullName>
    </submittedName>
</protein>
<dbReference type="NCBIfam" id="TIGR01726">
    <property type="entry name" value="HEQRo_perm_3TM"/>
    <property type="match status" value="1"/>
</dbReference>
<dbReference type="CDD" id="cd06261">
    <property type="entry name" value="TM_PBP2"/>
    <property type="match status" value="1"/>
</dbReference>
<proteinExistence type="inferred from homology"/>
<dbReference type="Gene3D" id="1.10.3720.10">
    <property type="entry name" value="MetI-like"/>
    <property type="match status" value="1"/>
</dbReference>
<evidence type="ECO:0000313" key="11">
    <source>
        <dbReference type="EMBL" id="MDY0884403.1"/>
    </source>
</evidence>
<feature type="domain" description="ABC transmembrane type-1" evidence="10">
    <location>
        <begin position="29"/>
        <end position="229"/>
    </location>
</feature>
<keyword evidence="7 9" id="KW-1133">Transmembrane helix</keyword>
<keyword evidence="4" id="KW-1003">Cell membrane</keyword>
<dbReference type="InterPro" id="IPR000515">
    <property type="entry name" value="MetI-like"/>
</dbReference>
<dbReference type="Pfam" id="PF00528">
    <property type="entry name" value="BPD_transp_1"/>
    <property type="match status" value="1"/>
</dbReference>
<evidence type="ECO:0000259" key="10">
    <source>
        <dbReference type="PROSITE" id="PS50928"/>
    </source>
</evidence>
<evidence type="ECO:0000256" key="9">
    <source>
        <dbReference type="RuleBase" id="RU363032"/>
    </source>
</evidence>
<feature type="transmembrane region" description="Helical" evidence="9">
    <location>
        <begin position="100"/>
        <end position="120"/>
    </location>
</feature>
<feature type="transmembrane region" description="Helical" evidence="9">
    <location>
        <begin position="24"/>
        <end position="53"/>
    </location>
</feature>
<dbReference type="InterPro" id="IPR035906">
    <property type="entry name" value="MetI-like_sf"/>
</dbReference>
<comment type="caution">
    <text evidence="11">The sequence shown here is derived from an EMBL/GenBank/DDBJ whole genome shotgun (WGS) entry which is preliminary data.</text>
</comment>
<accession>A0ABU5EG35</accession>
<feature type="transmembrane region" description="Helical" evidence="9">
    <location>
        <begin position="74"/>
        <end position="94"/>
    </location>
</feature>
<evidence type="ECO:0000256" key="1">
    <source>
        <dbReference type="ARBA" id="ARBA00004429"/>
    </source>
</evidence>
<dbReference type="PANTHER" id="PTHR30614:SF0">
    <property type="entry name" value="L-CYSTINE TRANSPORT SYSTEM PERMEASE PROTEIN TCYL"/>
    <property type="match status" value="1"/>
</dbReference>
<dbReference type="EMBL" id="JAXCLW010000004">
    <property type="protein sequence ID" value="MDY0884403.1"/>
    <property type="molecule type" value="Genomic_DNA"/>
</dbReference>
<sequence length="257" mass="28059">MIHIGGISFDLDFFLKYLVNPPEMIWYGILMTIAIAIIAQVAGVVLGFGVAIARLSKFAVLRALAGLYSWAWRGTPVLVQLLIVYTGVAAAGVYRYPEIALGPLLIAGPLQAALITLSLNEAAYMGEIFRGAIQTIDRGQIDAARAIGMRPSTAMRWVILPQAMRTVIPPLGNEFTLMIKGTSLLSVIGVRELFGSVQNINSATFKTFELFLIAAIWYLAMTTVLSIVQRFVEARLRRHELPAAATVKPNRSLLSAR</sequence>
<dbReference type="InterPro" id="IPR043429">
    <property type="entry name" value="ArtM/GltK/GlnP/TcyL/YhdX-like"/>
</dbReference>
<keyword evidence="3 9" id="KW-0813">Transport</keyword>
<gene>
    <name evidence="11" type="ORF">SMD27_16285</name>
</gene>
<dbReference type="SUPFAM" id="SSF161098">
    <property type="entry name" value="MetI-like"/>
    <property type="match status" value="1"/>
</dbReference>
<name>A0ABU5EG35_9PROT</name>
<evidence type="ECO:0000256" key="7">
    <source>
        <dbReference type="ARBA" id="ARBA00022989"/>
    </source>
</evidence>
<reference evidence="11 12" key="1">
    <citation type="journal article" date="2016" name="Antonie Van Leeuwenhoek">
        <title>Dongia soli sp. nov., isolated from soil from Dokdo, Korea.</title>
        <authorList>
            <person name="Kim D.U."/>
            <person name="Lee H."/>
            <person name="Kim H."/>
            <person name="Kim S.G."/>
            <person name="Ka J.O."/>
        </authorList>
    </citation>
    <scope>NUCLEOTIDE SEQUENCE [LARGE SCALE GENOMIC DNA]</scope>
    <source>
        <strain evidence="11 12">D78</strain>
    </source>
</reference>
<dbReference type="RefSeq" id="WP_320509467.1">
    <property type="nucleotide sequence ID" value="NZ_JAXCLW010000004.1"/>
</dbReference>
<keyword evidence="6" id="KW-0029">Amino-acid transport</keyword>
<dbReference type="InterPro" id="IPR010065">
    <property type="entry name" value="AA_ABC_transptr_permease_3TM"/>
</dbReference>
<keyword evidence="12" id="KW-1185">Reference proteome</keyword>
<evidence type="ECO:0000256" key="4">
    <source>
        <dbReference type="ARBA" id="ARBA00022475"/>
    </source>
</evidence>